<comment type="caution">
    <text evidence="1">The sequence shown here is derived from an EMBL/GenBank/DDBJ whole genome shotgun (WGS) entry which is preliminary data.</text>
</comment>
<protein>
    <submittedName>
        <fullName evidence="1">Uncharacterized protein</fullName>
    </submittedName>
</protein>
<evidence type="ECO:0000313" key="1">
    <source>
        <dbReference type="EMBL" id="CAE7699104.1"/>
    </source>
</evidence>
<proteinExistence type="predicted"/>
<organism evidence="1 2">
    <name type="scientific">Symbiodinium necroappetens</name>
    <dbReference type="NCBI Taxonomy" id="1628268"/>
    <lineage>
        <taxon>Eukaryota</taxon>
        <taxon>Sar</taxon>
        <taxon>Alveolata</taxon>
        <taxon>Dinophyceae</taxon>
        <taxon>Suessiales</taxon>
        <taxon>Symbiodiniaceae</taxon>
        <taxon>Symbiodinium</taxon>
    </lineage>
</organism>
<keyword evidence="2" id="KW-1185">Reference proteome</keyword>
<name>A0A812WR34_9DINO</name>
<reference evidence="1" key="1">
    <citation type="submission" date="2021-02" db="EMBL/GenBank/DDBJ databases">
        <authorList>
            <person name="Dougan E. K."/>
            <person name="Rhodes N."/>
            <person name="Thang M."/>
            <person name="Chan C."/>
        </authorList>
    </citation>
    <scope>NUCLEOTIDE SEQUENCE</scope>
</reference>
<dbReference type="OrthoDB" id="439584at2759"/>
<accession>A0A812WR34</accession>
<sequence>MLLSRAPLTANVLLSGTTVELECDAYTKAEADGRYLPSSDFTTLDTRYEITNANVSYTSLVRDGTQQVRALLARAPLTANVLFRGYALAGALPADPLLVNDVQTNGAS</sequence>
<dbReference type="EMBL" id="CAJNJA010034866">
    <property type="protein sequence ID" value="CAE7699104.1"/>
    <property type="molecule type" value="Genomic_DNA"/>
</dbReference>
<evidence type="ECO:0000313" key="2">
    <source>
        <dbReference type="Proteomes" id="UP000601435"/>
    </source>
</evidence>
<dbReference type="Proteomes" id="UP000601435">
    <property type="component" value="Unassembled WGS sequence"/>
</dbReference>
<dbReference type="AlphaFoldDB" id="A0A812WR34"/>
<gene>
    <name evidence="1" type="ORF">SNEC2469_LOCUS20146</name>
</gene>